<protein>
    <submittedName>
        <fullName evidence="8">DoxX family protein</fullName>
    </submittedName>
</protein>
<dbReference type="OrthoDB" id="9810206at2"/>
<name>A0A432P920_9HYPH</name>
<comment type="caution">
    <text evidence="8">The sequence shown here is derived from an EMBL/GenBank/DDBJ whole genome shotgun (WGS) entry which is preliminary data.</text>
</comment>
<comment type="similarity">
    <text evidence="2">Belongs to the DoxX family.</text>
</comment>
<dbReference type="Pfam" id="PF07681">
    <property type="entry name" value="DoxX"/>
    <property type="match status" value="1"/>
</dbReference>
<evidence type="ECO:0000256" key="1">
    <source>
        <dbReference type="ARBA" id="ARBA00004651"/>
    </source>
</evidence>
<proteinExistence type="inferred from homology"/>
<dbReference type="GO" id="GO:0005886">
    <property type="term" value="C:plasma membrane"/>
    <property type="evidence" value="ECO:0007669"/>
    <property type="project" value="UniProtKB-SubCell"/>
</dbReference>
<organism evidence="8 9">
    <name type="scientific">Rhizobium chutanense</name>
    <dbReference type="NCBI Taxonomy" id="2035448"/>
    <lineage>
        <taxon>Bacteria</taxon>
        <taxon>Pseudomonadati</taxon>
        <taxon>Pseudomonadota</taxon>
        <taxon>Alphaproteobacteria</taxon>
        <taxon>Hyphomicrobiales</taxon>
        <taxon>Rhizobiaceae</taxon>
        <taxon>Rhizobium/Agrobacterium group</taxon>
        <taxon>Rhizobium</taxon>
    </lineage>
</organism>
<dbReference type="EMBL" id="RJTJ01000002">
    <property type="protein sequence ID" value="RUM09428.1"/>
    <property type="molecule type" value="Genomic_DNA"/>
</dbReference>
<dbReference type="PANTHER" id="PTHR33452">
    <property type="entry name" value="OXIDOREDUCTASE CATD-RELATED"/>
    <property type="match status" value="1"/>
</dbReference>
<sequence length="149" mass="15806">MMENAPSRLRPADLILLLGRLLLSLIFLHEGSVLASDITATIDIFAKLGLSAPVAFAVIALQIGAGLSLATGVLTRLGAVALALFCLATALLFHTNFASQNELLHFEKDLAIAGGMFVLSASGAGSLSIDRLLRKRTERMHPWLRAALS</sequence>
<evidence type="ECO:0000256" key="2">
    <source>
        <dbReference type="ARBA" id="ARBA00006679"/>
    </source>
</evidence>
<keyword evidence="3" id="KW-1003">Cell membrane</keyword>
<dbReference type="PANTHER" id="PTHR33452:SF1">
    <property type="entry name" value="INNER MEMBRANE PROTEIN YPHA-RELATED"/>
    <property type="match status" value="1"/>
</dbReference>
<keyword evidence="6 7" id="KW-0472">Membrane</keyword>
<keyword evidence="5 7" id="KW-1133">Transmembrane helix</keyword>
<dbReference type="Proteomes" id="UP000278081">
    <property type="component" value="Unassembled WGS sequence"/>
</dbReference>
<evidence type="ECO:0000256" key="3">
    <source>
        <dbReference type="ARBA" id="ARBA00022475"/>
    </source>
</evidence>
<evidence type="ECO:0000313" key="8">
    <source>
        <dbReference type="EMBL" id="RUM09428.1"/>
    </source>
</evidence>
<feature type="transmembrane region" description="Helical" evidence="7">
    <location>
        <begin position="77"/>
        <end position="98"/>
    </location>
</feature>
<reference evidence="8 9" key="1">
    <citation type="submission" date="2018-11" db="EMBL/GenBank/DDBJ databases">
        <title>Rhizobium chutanense sp. nov., isolated from root nodules of Phaseolus vulgaris in China.</title>
        <authorList>
            <person name="Huo Y."/>
        </authorList>
    </citation>
    <scope>NUCLEOTIDE SEQUENCE [LARGE SCALE GENOMIC DNA]</scope>
    <source>
        <strain evidence="8 9">C16</strain>
    </source>
</reference>
<dbReference type="InterPro" id="IPR032808">
    <property type="entry name" value="DoxX"/>
</dbReference>
<gene>
    <name evidence="8" type="ORF">EFR84_03225</name>
</gene>
<dbReference type="RefSeq" id="WP_126907602.1">
    <property type="nucleotide sequence ID" value="NZ_ML133749.1"/>
</dbReference>
<dbReference type="AlphaFoldDB" id="A0A432P920"/>
<dbReference type="InterPro" id="IPR051907">
    <property type="entry name" value="DoxX-like_oxidoreductase"/>
</dbReference>
<evidence type="ECO:0000256" key="4">
    <source>
        <dbReference type="ARBA" id="ARBA00022692"/>
    </source>
</evidence>
<comment type="subcellular location">
    <subcellularLocation>
        <location evidence="1">Cell membrane</location>
        <topology evidence="1">Multi-pass membrane protein</topology>
    </subcellularLocation>
</comment>
<evidence type="ECO:0000313" key="9">
    <source>
        <dbReference type="Proteomes" id="UP000278081"/>
    </source>
</evidence>
<evidence type="ECO:0000256" key="5">
    <source>
        <dbReference type="ARBA" id="ARBA00022989"/>
    </source>
</evidence>
<evidence type="ECO:0000256" key="7">
    <source>
        <dbReference type="SAM" id="Phobius"/>
    </source>
</evidence>
<feature type="transmembrane region" description="Helical" evidence="7">
    <location>
        <begin position="51"/>
        <end position="70"/>
    </location>
</feature>
<accession>A0A432P920</accession>
<evidence type="ECO:0000256" key="6">
    <source>
        <dbReference type="ARBA" id="ARBA00023136"/>
    </source>
</evidence>
<feature type="transmembrane region" description="Helical" evidence="7">
    <location>
        <begin position="110"/>
        <end position="129"/>
    </location>
</feature>
<keyword evidence="4 7" id="KW-0812">Transmembrane</keyword>